<feature type="region of interest" description="Disordered" evidence="1">
    <location>
        <begin position="46"/>
        <end position="88"/>
    </location>
</feature>
<name>G9KR49_MUSPF</name>
<dbReference type="AlphaFoldDB" id="G9KR49"/>
<feature type="compositionally biased region" description="Pro residues" evidence="1">
    <location>
        <begin position="57"/>
        <end position="68"/>
    </location>
</feature>
<feature type="non-terminal residue" evidence="2">
    <location>
        <position position="1"/>
    </location>
</feature>
<evidence type="ECO:0000256" key="1">
    <source>
        <dbReference type="SAM" id="MobiDB-lite"/>
    </source>
</evidence>
<feature type="non-terminal residue" evidence="2">
    <location>
        <position position="88"/>
    </location>
</feature>
<evidence type="ECO:0000313" key="2">
    <source>
        <dbReference type="EMBL" id="AES07378.1"/>
    </source>
</evidence>
<dbReference type="EMBL" id="JP018780">
    <property type="protein sequence ID" value="AES07378.1"/>
    <property type="molecule type" value="mRNA"/>
</dbReference>
<protein>
    <submittedName>
        <fullName evidence="2">Steroid-5-alpha-reductase, alpha polypeptide 1</fullName>
    </submittedName>
</protein>
<proteinExistence type="evidence at transcript level"/>
<organism evidence="2">
    <name type="scientific">Mustela putorius furo</name>
    <name type="common">European domestic ferret</name>
    <name type="synonym">Mustela furo</name>
    <dbReference type="NCBI Taxonomy" id="9669"/>
    <lineage>
        <taxon>Eukaryota</taxon>
        <taxon>Metazoa</taxon>
        <taxon>Chordata</taxon>
        <taxon>Craniata</taxon>
        <taxon>Vertebrata</taxon>
        <taxon>Euteleostomi</taxon>
        <taxon>Mammalia</taxon>
        <taxon>Eutheria</taxon>
        <taxon>Laurasiatheria</taxon>
        <taxon>Carnivora</taxon>
        <taxon>Caniformia</taxon>
        <taxon>Musteloidea</taxon>
        <taxon>Mustelidae</taxon>
        <taxon>Mustelinae</taxon>
        <taxon>Mustela</taxon>
    </lineage>
</organism>
<accession>G9KR49</accession>
<reference evidence="2" key="1">
    <citation type="journal article" date="2013" name="J. Virol.">
        <title>Sequencing, annotation, and characterization of the influenza ferret infectome.</title>
        <authorList>
            <person name="Leon A.J."/>
            <person name="Banner D."/>
            <person name="Xu L."/>
            <person name="Ran L."/>
            <person name="Peng Z."/>
            <person name="Yi K."/>
            <person name="Chen C."/>
            <person name="Xu F."/>
            <person name="Huang J."/>
            <person name="Zhao Z."/>
            <person name="Lin Z."/>
            <person name="Huang S.H."/>
            <person name="Fang Y."/>
            <person name="Kelvin A.A."/>
            <person name="Ross T.M."/>
            <person name="Farooqui A."/>
            <person name="Kelvin D.J."/>
        </authorList>
    </citation>
    <scope>NUCLEOTIDE SEQUENCE</scope>
    <source>
        <tissue evidence="2">Lungs</tissue>
    </source>
</reference>
<sequence length="88" mass="8899">EPPGLRAAPAVALVLRALRVSGLRLSGAGAGRLGAAGAALARRAAVGVHRHGGRASPPGPQPHPPGHVPRPLRATVLDFPVPDPRRKA</sequence>